<dbReference type="GO" id="GO:0008893">
    <property type="term" value="F:guanosine-3',5'-bis(diphosphate) 3'-diphosphatase activity"/>
    <property type="evidence" value="ECO:0007669"/>
    <property type="project" value="TreeGrafter"/>
</dbReference>
<dbReference type="SUPFAM" id="SSF55021">
    <property type="entry name" value="ACT-like"/>
    <property type="match status" value="1"/>
</dbReference>
<dbReference type="Gene3D" id="3.30.70.260">
    <property type="match status" value="1"/>
</dbReference>
<dbReference type="FunFam" id="3.10.20.30:FF:000002">
    <property type="entry name" value="GTP pyrophosphokinase (RelA/SpoT)"/>
    <property type="match status" value="1"/>
</dbReference>
<dbReference type="EMBL" id="JAAYYV010000076">
    <property type="protein sequence ID" value="NLF53350.1"/>
    <property type="molecule type" value="Genomic_DNA"/>
</dbReference>
<evidence type="ECO:0000256" key="4">
    <source>
        <dbReference type="ARBA" id="ARBA00033308"/>
    </source>
</evidence>
<dbReference type="InterPro" id="IPR004811">
    <property type="entry name" value="RelA/Spo_fam"/>
</dbReference>
<dbReference type="SMART" id="SM00954">
    <property type="entry name" value="RelA_SpoT"/>
    <property type="match status" value="1"/>
</dbReference>
<dbReference type="Gene3D" id="3.10.20.30">
    <property type="match status" value="1"/>
</dbReference>
<accession>A0A7X7R6Q8</accession>
<proteinExistence type="inferred from homology"/>
<evidence type="ECO:0000256" key="5">
    <source>
        <dbReference type="RuleBase" id="RU003847"/>
    </source>
</evidence>
<comment type="similarity">
    <text evidence="5">Belongs to the relA/spoT family.</text>
</comment>
<dbReference type="SUPFAM" id="SSF81271">
    <property type="entry name" value="TGS-like"/>
    <property type="match status" value="1"/>
</dbReference>
<dbReference type="Pfam" id="PF13291">
    <property type="entry name" value="ACT_4"/>
    <property type="match status" value="1"/>
</dbReference>
<feature type="domain" description="TGS" evidence="7">
    <location>
        <begin position="403"/>
        <end position="464"/>
    </location>
</feature>
<dbReference type="GO" id="GO:0015969">
    <property type="term" value="P:guanosine tetraphosphate metabolic process"/>
    <property type="evidence" value="ECO:0007669"/>
    <property type="project" value="InterPro"/>
</dbReference>
<dbReference type="GO" id="GO:0015949">
    <property type="term" value="P:nucleobase-containing small molecule interconversion"/>
    <property type="evidence" value="ECO:0007669"/>
    <property type="project" value="UniProtKB-ARBA"/>
</dbReference>
<name>A0A7X7R6Q8_9RHOO</name>
<dbReference type="CDD" id="cd01668">
    <property type="entry name" value="TGS_RSH"/>
    <property type="match status" value="1"/>
</dbReference>
<dbReference type="InterPro" id="IPR012676">
    <property type="entry name" value="TGS-like"/>
</dbReference>
<dbReference type="Proteomes" id="UP000536534">
    <property type="component" value="Unassembled WGS sequence"/>
</dbReference>
<dbReference type="InterPro" id="IPR045865">
    <property type="entry name" value="ACT-like_dom_sf"/>
</dbReference>
<dbReference type="FunFam" id="3.30.460.10:FF:000001">
    <property type="entry name" value="GTP pyrophosphokinase RelA"/>
    <property type="match status" value="1"/>
</dbReference>
<comment type="caution">
    <text evidence="8">The sequence shown here is derived from an EMBL/GenBank/DDBJ whole genome shotgun (WGS) entry which is preliminary data.</text>
</comment>
<dbReference type="InterPro" id="IPR007685">
    <property type="entry name" value="RelA_SpoT"/>
</dbReference>
<reference evidence="8 9" key="1">
    <citation type="journal article" date="2020" name="Biotechnol. Biofuels">
        <title>New insights from the biogas microbiome by comprehensive genome-resolved metagenomics of nearly 1600 species originating from multiple anaerobic digesters.</title>
        <authorList>
            <person name="Campanaro S."/>
            <person name="Treu L."/>
            <person name="Rodriguez-R L.M."/>
            <person name="Kovalovszki A."/>
            <person name="Ziels R.M."/>
            <person name="Maus I."/>
            <person name="Zhu X."/>
            <person name="Kougias P.G."/>
            <person name="Basile A."/>
            <person name="Luo G."/>
            <person name="Schluter A."/>
            <person name="Konstantinidis K.T."/>
            <person name="Angelidaki I."/>
        </authorList>
    </citation>
    <scope>NUCLEOTIDE SEQUENCE [LARGE SCALE GENOMIC DNA]</scope>
    <source>
        <strain evidence="8">AS06rmzACSIP_256</strain>
    </source>
</reference>
<evidence type="ECO:0000313" key="8">
    <source>
        <dbReference type="EMBL" id="NLF53350.1"/>
    </source>
</evidence>
<dbReference type="SUPFAM" id="SSF81301">
    <property type="entry name" value="Nucleotidyltransferase"/>
    <property type="match status" value="1"/>
</dbReference>
<dbReference type="GO" id="GO:0042594">
    <property type="term" value="P:response to starvation"/>
    <property type="evidence" value="ECO:0007669"/>
    <property type="project" value="TreeGrafter"/>
</dbReference>
<dbReference type="GO" id="GO:0005886">
    <property type="term" value="C:plasma membrane"/>
    <property type="evidence" value="ECO:0007669"/>
    <property type="project" value="TreeGrafter"/>
</dbReference>
<comment type="function">
    <text evidence="5">In eubacteria ppGpp (guanosine 3'-diphosphate 5'-diphosphate) is a mediator of the stringent response that coordinates a variety of cellular activities in response to changes in nutritional abundance.</text>
</comment>
<dbReference type="InterPro" id="IPR043519">
    <property type="entry name" value="NT_sf"/>
</dbReference>
<dbReference type="InterPro" id="IPR033655">
    <property type="entry name" value="TGS_RelA/SpoT"/>
</dbReference>
<dbReference type="AlphaFoldDB" id="A0A7X7R6Q8"/>
<dbReference type="InterPro" id="IPR012675">
    <property type="entry name" value="Beta-grasp_dom_sf"/>
</dbReference>
<keyword evidence="8" id="KW-0378">Hydrolase</keyword>
<gene>
    <name evidence="8" type="ORF">GX576_02885</name>
</gene>
<dbReference type="SUPFAM" id="SSF109604">
    <property type="entry name" value="HD-domain/PDEase-like"/>
    <property type="match status" value="1"/>
</dbReference>
<feature type="domain" description="ACT" evidence="6">
    <location>
        <begin position="664"/>
        <end position="735"/>
    </location>
</feature>
<evidence type="ECO:0000256" key="2">
    <source>
        <dbReference type="ARBA" id="ARBA00029754"/>
    </source>
</evidence>
<evidence type="ECO:0000256" key="3">
    <source>
        <dbReference type="ARBA" id="ARBA00032407"/>
    </source>
</evidence>
<dbReference type="CDD" id="cd05399">
    <property type="entry name" value="NT_Rel-Spo_like"/>
    <property type="match status" value="1"/>
</dbReference>
<evidence type="ECO:0000256" key="1">
    <source>
        <dbReference type="ARBA" id="ARBA00019852"/>
    </source>
</evidence>
<dbReference type="GO" id="GO:0008728">
    <property type="term" value="F:GTP diphosphokinase activity"/>
    <property type="evidence" value="ECO:0007669"/>
    <property type="project" value="TreeGrafter"/>
</dbReference>
<dbReference type="Pfam" id="PF13328">
    <property type="entry name" value="HD_4"/>
    <property type="match status" value="1"/>
</dbReference>
<dbReference type="Pfam" id="PF02824">
    <property type="entry name" value="TGS"/>
    <property type="match status" value="1"/>
</dbReference>
<evidence type="ECO:0000259" key="7">
    <source>
        <dbReference type="PROSITE" id="PS51880"/>
    </source>
</evidence>
<sequence>MVSVTHAVSPTDAAASIELLAEGLGEVDRSLVEQALTYAESIYDERRLSTGESVRTHALGAALIVASLRLDAEARAAALLFAVGDYDEDYASALEQRFGAGVIRLVDGLRRLNGLRLITHRTANAATPEIRAQLEVLRKMLLAMVEDIRVVLLRLASRTQTLRHLTNVEHEARVEIARESLDIYAPLANRLGVWQLKWELEDLSFRFIEPDTYKRIAKMLDERRVEREQFIHDAMARLRSELAAVGIEAEITGRPKHIYSIYSKMRKKRLDFSQVFDIRALRVLVKEIRDCYTVLGVVHQIWQPIPQEFDDYITKPKGNNYQSLHTAVLAGDGRALEVQIRTFDMHRHAELGVAAHWRYKEGASRGGDYDEKIALLRNLLSWRDEVADSAHWLEQYKRASLDDTIYVLTPQGRVIDLARGATPVDFAYRVHSSLGHRCRGAKIDGHLVPLNTPLESGQTVEIVTVREGGPSRDWLDPRQGYVATARARSKIKSYFAQQDEEDLLARGRSFVTKEMQRDGHGQANIEDLADRLGFKNADALFLAAGRGEVGPRAVQVALRAADAVAAPTPPEPDSIVVGRSRSGDNTDKILVAGVGKLMTALSRCCKPAPPDAIEGFVTRGRGISIHRVDCPDFKELVRQHPERVIAAEWGEEAFASKGGLYQVSIEVQAGDRQGLLRDISDVLSREKINVIAVNTLTKKGTASMRFTLEVGSVGEMRRAMQMIREVSGVNEVQRR</sequence>
<dbReference type="PROSITE" id="PS51671">
    <property type="entry name" value="ACT"/>
    <property type="match status" value="1"/>
</dbReference>
<dbReference type="PANTHER" id="PTHR21262:SF31">
    <property type="entry name" value="GTP PYROPHOSPHOKINASE"/>
    <property type="match status" value="1"/>
</dbReference>
<dbReference type="Gene3D" id="3.30.460.10">
    <property type="entry name" value="Beta Polymerase, domain 2"/>
    <property type="match status" value="1"/>
</dbReference>
<protein>
    <recommendedName>
        <fullName evidence="1">GTP pyrophosphokinase</fullName>
    </recommendedName>
    <alternativeName>
        <fullName evidence="3">(p)ppGpp synthase</fullName>
    </alternativeName>
    <alternativeName>
        <fullName evidence="2">ATP:GTP 3'-pyrophosphotransferase</fullName>
    </alternativeName>
    <alternativeName>
        <fullName evidence="4">ppGpp synthase I</fullName>
    </alternativeName>
</protein>
<evidence type="ECO:0000259" key="6">
    <source>
        <dbReference type="PROSITE" id="PS51671"/>
    </source>
</evidence>
<dbReference type="Gene3D" id="1.10.3210.10">
    <property type="entry name" value="Hypothetical protein af1432"/>
    <property type="match status" value="1"/>
</dbReference>
<evidence type="ECO:0000313" key="9">
    <source>
        <dbReference type="Proteomes" id="UP000536534"/>
    </source>
</evidence>
<dbReference type="PANTHER" id="PTHR21262">
    <property type="entry name" value="GUANOSINE-3',5'-BIS DIPHOSPHATE 3'-PYROPHOSPHOHYDROLASE"/>
    <property type="match status" value="1"/>
</dbReference>
<dbReference type="CDD" id="cd04876">
    <property type="entry name" value="ACT_RelA-SpoT"/>
    <property type="match status" value="1"/>
</dbReference>
<dbReference type="InterPro" id="IPR002912">
    <property type="entry name" value="ACT_dom"/>
</dbReference>
<dbReference type="Pfam" id="PF04607">
    <property type="entry name" value="RelA_SpoT"/>
    <property type="match status" value="1"/>
</dbReference>
<dbReference type="NCBIfam" id="TIGR00691">
    <property type="entry name" value="spoT_relA"/>
    <property type="match status" value="1"/>
</dbReference>
<organism evidence="8 9">
    <name type="scientific">Thauera phenolivorans</name>
    <dbReference type="NCBI Taxonomy" id="1792543"/>
    <lineage>
        <taxon>Bacteria</taxon>
        <taxon>Pseudomonadati</taxon>
        <taxon>Pseudomonadota</taxon>
        <taxon>Betaproteobacteria</taxon>
        <taxon>Rhodocyclales</taxon>
        <taxon>Zoogloeaceae</taxon>
        <taxon>Thauera</taxon>
    </lineage>
</organism>
<dbReference type="InterPro" id="IPR004095">
    <property type="entry name" value="TGS"/>
</dbReference>
<dbReference type="PROSITE" id="PS51880">
    <property type="entry name" value="TGS"/>
    <property type="match status" value="1"/>
</dbReference>